<evidence type="ECO:0000256" key="2">
    <source>
        <dbReference type="SAM" id="MobiDB-lite"/>
    </source>
</evidence>
<feature type="coiled-coil region" evidence="1">
    <location>
        <begin position="694"/>
        <end position="728"/>
    </location>
</feature>
<dbReference type="Proteomes" id="UP001570417">
    <property type="component" value="Unassembled WGS sequence"/>
</dbReference>
<evidence type="ECO:0008006" key="5">
    <source>
        <dbReference type="Google" id="ProtNLM"/>
    </source>
</evidence>
<name>A0ABV4NHG6_9VIBR</name>
<sequence>MSTLEVQQESFTKHYHDQLLPPIFIDQGCSAEDNLSLPEFMEVVEQQTIVSIIDNTRLTLLLAADRLTNADIIKALQNSADKGVRIYLYLGNKHKNKEAISALSSRCLIRTGEPQQGALLISDHATFSPVGHILNSSTVFTNSEDDDNFLIILTAEQIQDTYRSFCHLFWDKSEKQVIKQGEKLENAVANPAGTIVVNHQYQLPEQLAGNFTQASDIKFSQLNHHDLDAVIVSKLSQATNNILDLNKAELAESLVNNNKNVALTDFNIPNIVATNSGCWFIPNGATNQQANWSLKLNHQQSTELTNSLNQAFEAAQWQLDQSRLVESLDSPFRFVDEANNVYQCEQSLERELDPVCTDNMNSFLYDNIEVLTSSDTELTREYLAKSIHYNVQRHPPYCPQAASKAQLYSKWDGANQNWLTELADLEFKLDRLDKKRTSVSQSILSFFNSFSLGQQHKHKKLKKSIFELRQLDMITATPAERAEQQSNYLSCFKQLSHDDDATDQAIDKAKLEKQWHDKKEQLTKSLQHKEGIYSQEKRNVNTLKAGEEDKYTLAYDEFVASRDKAAVTLTQQLDQDNEKLASMPLQQAIQWINKNSKSNPKLAELLTLHSMRVKEIKNSHSSKETSKEAKESENEQRQRQILANENLFMVDWKKQCEQTLNKQKEEISKIYSMEPTALSEWLTKNTNKSLKKMLETHTQLRKKVIRDLDSAQKKLDNALNDQKIAQDALDKHGSAFSYRKTNESDELSKQLGNKKSKSHAKHINWPNEALPICQELELFEANNQRYLTFSSLDLFELAQQEAQRLNAELCAPQQAREDI</sequence>
<feature type="region of interest" description="Disordered" evidence="2">
    <location>
        <begin position="741"/>
        <end position="760"/>
    </location>
</feature>
<organism evidence="3 4">
    <name type="scientific">Vibrio gallaecicus</name>
    <dbReference type="NCBI Taxonomy" id="552386"/>
    <lineage>
        <taxon>Bacteria</taxon>
        <taxon>Pseudomonadati</taxon>
        <taxon>Pseudomonadota</taxon>
        <taxon>Gammaproteobacteria</taxon>
        <taxon>Vibrionales</taxon>
        <taxon>Vibrionaceae</taxon>
        <taxon>Vibrio</taxon>
    </lineage>
</organism>
<gene>
    <name evidence="3" type="ORF">AB4566_19565</name>
</gene>
<keyword evidence="1" id="KW-0175">Coiled coil</keyword>
<reference evidence="3 4" key="1">
    <citation type="journal article" date="2024" name="ISME J.">
        <title>Tailless and filamentous prophages are predominant in marine Vibrio.</title>
        <authorList>
            <person name="Steensen K."/>
            <person name="Seneca J."/>
            <person name="Bartlau N."/>
            <person name="Yu X.A."/>
            <person name="Hussain F.A."/>
            <person name="Polz M.F."/>
        </authorList>
    </citation>
    <scope>NUCLEOTIDE SEQUENCE [LARGE SCALE GENOMIC DNA]</scope>
    <source>
        <strain evidence="3 4">10N.222.51.A1</strain>
    </source>
</reference>
<dbReference type="RefSeq" id="WP_372267953.1">
    <property type="nucleotide sequence ID" value="NZ_JBFRUW010000084.1"/>
</dbReference>
<protein>
    <recommendedName>
        <fullName evidence="5">Phospholipase D-like domain-containing protein</fullName>
    </recommendedName>
</protein>
<evidence type="ECO:0000313" key="3">
    <source>
        <dbReference type="EMBL" id="MFA0570469.1"/>
    </source>
</evidence>
<comment type="caution">
    <text evidence="3">The sequence shown here is derived from an EMBL/GenBank/DDBJ whole genome shotgun (WGS) entry which is preliminary data.</text>
</comment>
<dbReference type="Gene3D" id="3.30.870.10">
    <property type="entry name" value="Endonuclease Chain A"/>
    <property type="match status" value="1"/>
</dbReference>
<keyword evidence="4" id="KW-1185">Reference proteome</keyword>
<feature type="region of interest" description="Disordered" evidence="2">
    <location>
        <begin position="614"/>
        <end position="638"/>
    </location>
</feature>
<evidence type="ECO:0000313" key="4">
    <source>
        <dbReference type="Proteomes" id="UP001570417"/>
    </source>
</evidence>
<evidence type="ECO:0000256" key="1">
    <source>
        <dbReference type="SAM" id="Coils"/>
    </source>
</evidence>
<dbReference type="EMBL" id="JBFRUW010000084">
    <property type="protein sequence ID" value="MFA0570469.1"/>
    <property type="molecule type" value="Genomic_DNA"/>
</dbReference>
<accession>A0ABV4NHG6</accession>
<proteinExistence type="predicted"/>